<reference evidence="3 4" key="2">
    <citation type="submission" date="2020-03" db="EMBL/GenBank/DDBJ databases">
        <authorList>
            <person name="Ichikawa N."/>
            <person name="Kimura A."/>
            <person name="Kitahashi Y."/>
            <person name="Uohara A."/>
        </authorList>
    </citation>
    <scope>NUCLEOTIDE SEQUENCE [LARGE SCALE GENOMIC DNA]</scope>
    <source>
        <strain evidence="3 4">NBRC 108638</strain>
    </source>
</reference>
<accession>A0A6V8L2W6</accession>
<evidence type="ECO:0000256" key="1">
    <source>
        <dbReference type="SAM" id="MobiDB-lite"/>
    </source>
</evidence>
<gene>
    <name evidence="3" type="ORF">Prum_041360</name>
</gene>
<sequence>MPSVLSLCAYVIGLFAGGTSSTELIAGAALAAVSLLAIAVSFHVAAGRLPGTGRPARLHSAAVREHTRGARLPRLRDPDAAGRARPRAPSARPSAA</sequence>
<proteinExistence type="predicted"/>
<name>A0A6V8L2W6_9ACTN</name>
<protein>
    <submittedName>
        <fullName evidence="3">Uncharacterized protein</fullName>
    </submittedName>
</protein>
<dbReference type="Proteomes" id="UP000482960">
    <property type="component" value="Unassembled WGS sequence"/>
</dbReference>
<keyword evidence="2" id="KW-0812">Transmembrane</keyword>
<comment type="caution">
    <text evidence="3">The sequence shown here is derived from an EMBL/GenBank/DDBJ whole genome shotgun (WGS) entry which is preliminary data.</text>
</comment>
<feature type="region of interest" description="Disordered" evidence="1">
    <location>
        <begin position="55"/>
        <end position="96"/>
    </location>
</feature>
<keyword evidence="2" id="KW-1133">Transmembrane helix</keyword>
<evidence type="ECO:0000256" key="2">
    <source>
        <dbReference type="SAM" id="Phobius"/>
    </source>
</evidence>
<feature type="transmembrane region" description="Helical" evidence="2">
    <location>
        <begin position="31"/>
        <end position="49"/>
    </location>
</feature>
<evidence type="ECO:0000313" key="4">
    <source>
        <dbReference type="Proteomes" id="UP000482960"/>
    </source>
</evidence>
<dbReference type="AlphaFoldDB" id="A0A6V8L2W6"/>
<evidence type="ECO:0000313" key="3">
    <source>
        <dbReference type="EMBL" id="GFJ90494.1"/>
    </source>
</evidence>
<keyword evidence="2" id="KW-0472">Membrane</keyword>
<feature type="compositionally biased region" description="Basic and acidic residues" evidence="1">
    <location>
        <begin position="62"/>
        <end position="82"/>
    </location>
</feature>
<dbReference type="InterPro" id="IPR045635">
    <property type="entry name" value="DUF6412"/>
</dbReference>
<organism evidence="3 4">
    <name type="scientific">Phytohabitans rumicis</name>
    <dbReference type="NCBI Taxonomy" id="1076125"/>
    <lineage>
        <taxon>Bacteria</taxon>
        <taxon>Bacillati</taxon>
        <taxon>Actinomycetota</taxon>
        <taxon>Actinomycetes</taxon>
        <taxon>Micromonosporales</taxon>
        <taxon>Micromonosporaceae</taxon>
    </lineage>
</organism>
<dbReference type="Pfam" id="PF19950">
    <property type="entry name" value="DUF6412"/>
    <property type="match status" value="1"/>
</dbReference>
<keyword evidence="4" id="KW-1185">Reference proteome</keyword>
<feature type="compositionally biased region" description="Low complexity" evidence="1">
    <location>
        <begin position="83"/>
        <end position="96"/>
    </location>
</feature>
<dbReference type="RefSeq" id="WP_246277981.1">
    <property type="nucleotide sequence ID" value="NZ_BAABJB010000003.1"/>
</dbReference>
<reference evidence="3 4" key="1">
    <citation type="submission" date="2020-03" db="EMBL/GenBank/DDBJ databases">
        <title>Whole genome shotgun sequence of Phytohabitans rumicis NBRC 108638.</title>
        <authorList>
            <person name="Komaki H."/>
            <person name="Tamura T."/>
        </authorList>
    </citation>
    <scope>NUCLEOTIDE SEQUENCE [LARGE SCALE GENOMIC DNA]</scope>
    <source>
        <strain evidence="3 4">NBRC 108638</strain>
    </source>
</reference>
<dbReference type="EMBL" id="BLPG01000001">
    <property type="protein sequence ID" value="GFJ90494.1"/>
    <property type="molecule type" value="Genomic_DNA"/>
</dbReference>